<accession>A0A239PJZ5</accession>
<dbReference type="Proteomes" id="UP000198346">
    <property type="component" value="Unassembled WGS sequence"/>
</dbReference>
<evidence type="ECO:0000313" key="4">
    <source>
        <dbReference type="Proteomes" id="UP000198346"/>
    </source>
</evidence>
<feature type="compositionally biased region" description="Basic residues" evidence="1">
    <location>
        <begin position="58"/>
        <end position="67"/>
    </location>
</feature>
<feature type="compositionally biased region" description="Basic and acidic residues" evidence="1">
    <location>
        <begin position="68"/>
        <end position="79"/>
    </location>
</feature>
<keyword evidence="4" id="KW-1185">Reference proteome</keyword>
<dbReference type="AlphaFoldDB" id="A0A239PJZ5"/>
<proteinExistence type="predicted"/>
<dbReference type="RefSeq" id="WP_089410871.1">
    <property type="nucleotide sequence ID" value="NZ_FZQA01000001.1"/>
</dbReference>
<evidence type="ECO:0000256" key="2">
    <source>
        <dbReference type="SAM" id="SignalP"/>
    </source>
</evidence>
<feature type="chain" id="PRO_5013394498" description="Lipoprotein" evidence="2">
    <location>
        <begin position="22"/>
        <end position="79"/>
    </location>
</feature>
<gene>
    <name evidence="3" type="ORF">SAMN06297382_0363</name>
</gene>
<evidence type="ECO:0000313" key="3">
    <source>
        <dbReference type="EMBL" id="SNT67870.1"/>
    </source>
</evidence>
<name>A0A239PJZ5_9PROT</name>
<feature type="region of interest" description="Disordered" evidence="1">
    <location>
        <begin position="45"/>
        <end position="79"/>
    </location>
</feature>
<reference evidence="3 4" key="1">
    <citation type="submission" date="2017-07" db="EMBL/GenBank/DDBJ databases">
        <authorList>
            <person name="Sun Z.S."/>
            <person name="Albrecht U."/>
            <person name="Echele G."/>
            <person name="Lee C.C."/>
        </authorList>
    </citation>
    <scope>NUCLEOTIDE SEQUENCE [LARGE SCALE GENOMIC DNA]</scope>
    <source>
        <strain evidence="3 4">CGMCC 1.12710</strain>
    </source>
</reference>
<evidence type="ECO:0000256" key="1">
    <source>
        <dbReference type="SAM" id="MobiDB-lite"/>
    </source>
</evidence>
<organism evidence="3 4">
    <name type="scientific">Amphiplicatus metriothermophilus</name>
    <dbReference type="NCBI Taxonomy" id="1519374"/>
    <lineage>
        <taxon>Bacteria</taxon>
        <taxon>Pseudomonadati</taxon>
        <taxon>Pseudomonadota</taxon>
        <taxon>Alphaproteobacteria</taxon>
        <taxon>Parvularculales</taxon>
        <taxon>Parvularculaceae</taxon>
        <taxon>Amphiplicatus</taxon>
    </lineage>
</organism>
<feature type="signal peptide" evidence="2">
    <location>
        <begin position="1"/>
        <end position="21"/>
    </location>
</feature>
<dbReference type="EMBL" id="FZQA01000001">
    <property type="protein sequence ID" value="SNT67870.1"/>
    <property type="molecule type" value="Genomic_DNA"/>
</dbReference>
<keyword evidence="2" id="KW-0732">Signal</keyword>
<dbReference type="PROSITE" id="PS51257">
    <property type="entry name" value="PROKAR_LIPOPROTEIN"/>
    <property type="match status" value="1"/>
</dbReference>
<evidence type="ECO:0008006" key="5">
    <source>
        <dbReference type="Google" id="ProtNLM"/>
    </source>
</evidence>
<protein>
    <recommendedName>
        <fullName evidence="5">Lipoprotein</fullName>
    </recommendedName>
</protein>
<sequence>MSRLFLISAGLMFAGAAAGCAALGAAGNVVEGAVGATGDMIEGAADAATESDEERMKKDWKRAKKNRKQAEEAREAERS</sequence>